<protein>
    <submittedName>
        <fullName evidence="1">CTD small phosphatase-like protein</fullName>
    </submittedName>
</protein>
<proteinExistence type="predicted"/>
<evidence type="ECO:0000313" key="2">
    <source>
        <dbReference type="Proteomes" id="UP001164539"/>
    </source>
</evidence>
<evidence type="ECO:0000313" key="1">
    <source>
        <dbReference type="EMBL" id="KAJ4704435.1"/>
    </source>
</evidence>
<dbReference type="Proteomes" id="UP001164539">
    <property type="component" value="Chromosome 12"/>
</dbReference>
<reference evidence="1 2" key="1">
    <citation type="journal article" date="2023" name="Science">
        <title>Complex scaffold remodeling in plant triterpene biosynthesis.</title>
        <authorList>
            <person name="De La Pena R."/>
            <person name="Hodgson H."/>
            <person name="Liu J.C."/>
            <person name="Stephenson M.J."/>
            <person name="Martin A.C."/>
            <person name="Owen C."/>
            <person name="Harkess A."/>
            <person name="Leebens-Mack J."/>
            <person name="Jimenez L.E."/>
            <person name="Osbourn A."/>
            <person name="Sattely E.S."/>
        </authorList>
    </citation>
    <scope>NUCLEOTIDE SEQUENCE [LARGE SCALE GENOMIC DNA]</scope>
    <source>
        <strain evidence="2">cv. JPN11</strain>
        <tissue evidence="1">Leaf</tissue>
    </source>
</reference>
<organism evidence="1 2">
    <name type="scientific">Melia azedarach</name>
    <name type="common">Chinaberry tree</name>
    <dbReference type="NCBI Taxonomy" id="155640"/>
    <lineage>
        <taxon>Eukaryota</taxon>
        <taxon>Viridiplantae</taxon>
        <taxon>Streptophyta</taxon>
        <taxon>Embryophyta</taxon>
        <taxon>Tracheophyta</taxon>
        <taxon>Spermatophyta</taxon>
        <taxon>Magnoliopsida</taxon>
        <taxon>eudicotyledons</taxon>
        <taxon>Gunneridae</taxon>
        <taxon>Pentapetalae</taxon>
        <taxon>rosids</taxon>
        <taxon>malvids</taxon>
        <taxon>Sapindales</taxon>
        <taxon>Meliaceae</taxon>
        <taxon>Melia</taxon>
    </lineage>
</organism>
<gene>
    <name evidence="1" type="ORF">OWV82_021344</name>
</gene>
<sequence>MAEMEMGQIEVCVPRPVQVWRGFISWVAFFLQIFLQILRGTPSFFSSIVGLSSNSYRSLLASSSPSFKPLPVVELPLQDSSVVATTDVGVGDGVDDGGGGGGGGGEHEMEKLTVILDLDETLVCAYETSSLPAVIRTQATEAGLKWFELECVSSDKECDGKLKINYVTVFERPGLHQFLKQLAEFADIVLFTAGLEGYARPLVDRIDVDNVFSLRLYRPSTVSTKYREHVKDLTCLSKDLCRVVIVDNNPFSFLVQPMNGIPCIPFSTGQPYDNQLLEVLLPLLKHLSVQKDVRPVLYERFHMPEWFQMHGIPAAGFDSIK</sequence>
<name>A0ACC1WZ27_MELAZ</name>
<dbReference type="EMBL" id="CM051405">
    <property type="protein sequence ID" value="KAJ4704435.1"/>
    <property type="molecule type" value="Genomic_DNA"/>
</dbReference>
<keyword evidence="2" id="KW-1185">Reference proteome</keyword>
<accession>A0ACC1WZ27</accession>
<comment type="caution">
    <text evidence="1">The sequence shown here is derived from an EMBL/GenBank/DDBJ whole genome shotgun (WGS) entry which is preliminary data.</text>
</comment>